<dbReference type="InterPro" id="IPR000719">
    <property type="entry name" value="Prot_kinase_dom"/>
</dbReference>
<evidence type="ECO:0000259" key="12">
    <source>
        <dbReference type="PROSITE" id="PS50011"/>
    </source>
</evidence>
<dbReference type="AlphaFoldDB" id="A0A9J6F1G9"/>
<dbReference type="InterPro" id="IPR008271">
    <property type="entry name" value="Ser/Thr_kinase_AS"/>
</dbReference>
<keyword evidence="7 10" id="KW-0067">ATP-binding</keyword>
<keyword evidence="14" id="KW-1185">Reference proteome</keyword>
<gene>
    <name evidence="13" type="ORF">HPB51_011969</name>
</gene>
<comment type="catalytic activity">
    <reaction evidence="8">
        <text>L-threonyl-[protein] + ATP = O-phospho-L-threonyl-[protein] + ADP + H(+)</text>
        <dbReference type="Rhea" id="RHEA:46608"/>
        <dbReference type="Rhea" id="RHEA-COMP:11060"/>
        <dbReference type="Rhea" id="RHEA-COMP:11605"/>
        <dbReference type="ChEBI" id="CHEBI:15378"/>
        <dbReference type="ChEBI" id="CHEBI:30013"/>
        <dbReference type="ChEBI" id="CHEBI:30616"/>
        <dbReference type="ChEBI" id="CHEBI:61977"/>
        <dbReference type="ChEBI" id="CHEBI:456216"/>
        <dbReference type="EC" id="2.7.11.22"/>
    </reaction>
</comment>
<dbReference type="GO" id="GO:0010468">
    <property type="term" value="P:regulation of gene expression"/>
    <property type="evidence" value="ECO:0007669"/>
    <property type="project" value="TreeGrafter"/>
</dbReference>
<dbReference type="PROSITE" id="PS00107">
    <property type="entry name" value="PROTEIN_KINASE_ATP"/>
    <property type="match status" value="1"/>
</dbReference>
<evidence type="ECO:0000256" key="2">
    <source>
        <dbReference type="ARBA" id="ARBA00012425"/>
    </source>
</evidence>
<dbReference type="InterPro" id="IPR017441">
    <property type="entry name" value="Protein_kinase_ATP_BS"/>
</dbReference>
<dbReference type="GO" id="GO:0004693">
    <property type="term" value="F:cyclin-dependent protein serine/threonine kinase activity"/>
    <property type="evidence" value="ECO:0007669"/>
    <property type="project" value="UniProtKB-EC"/>
</dbReference>
<dbReference type="InterPro" id="IPR050108">
    <property type="entry name" value="CDK"/>
</dbReference>
<evidence type="ECO:0000256" key="11">
    <source>
        <dbReference type="RuleBase" id="RU000304"/>
    </source>
</evidence>
<feature type="domain" description="Protein kinase" evidence="12">
    <location>
        <begin position="24"/>
        <end position="309"/>
    </location>
</feature>
<keyword evidence="6" id="KW-0418">Kinase</keyword>
<dbReference type="PANTHER" id="PTHR24056">
    <property type="entry name" value="CELL DIVISION PROTEIN KINASE"/>
    <property type="match status" value="1"/>
</dbReference>
<evidence type="ECO:0000313" key="14">
    <source>
        <dbReference type="Proteomes" id="UP000821866"/>
    </source>
</evidence>
<dbReference type="PANTHER" id="PTHR24056:SF472">
    <property type="entry name" value="CYCLIN-DEPENDENT KINASE 4, ISOFORM A"/>
    <property type="match status" value="1"/>
</dbReference>
<keyword evidence="3 11" id="KW-0723">Serine/threonine-protein kinase</keyword>
<dbReference type="VEuPathDB" id="VectorBase:LOC119188232"/>
<comment type="similarity">
    <text evidence="1">Belongs to the protein kinase superfamily. CMGC Ser/Thr protein kinase family. CDC2/CDKX subfamily.</text>
</comment>
<sequence length="316" mass="35304">MTRPGADTSLTNMAGDVFTNGSAYEEIAQIGTGAFGTVYKARDRQNEGRFVALKKVRVSLNEEGIPTGTLREIGLLRQLDAAQHPNVVRLLDICHGNRLERELVLFLVFEHIDQDLAGFLERCPEPGLEPDLIASLLKQLLTGVEFLHSHRIVHRDLKPQNVLVTAQRQLKLADFGLARLYEREMSLTPVVVTLWYRPPEQTTARQWIFGAVVVSWLKWHAASLSLAVVPRQDQLTRILDIMGLPPADEWPADAAVSRQTFSNFSSCGTSLEQAVPQLEGPFMDLLRQMLRFCPHRRITAKAALAHPCLADVITVS</sequence>
<evidence type="ECO:0000256" key="10">
    <source>
        <dbReference type="PROSITE-ProRule" id="PRU10141"/>
    </source>
</evidence>
<accession>A0A9J6F1G9</accession>
<dbReference type="Gene3D" id="1.10.510.10">
    <property type="entry name" value="Transferase(Phosphotransferase) domain 1"/>
    <property type="match status" value="1"/>
</dbReference>
<dbReference type="GO" id="GO:0000307">
    <property type="term" value="C:cyclin-dependent protein kinase holoenzyme complex"/>
    <property type="evidence" value="ECO:0007669"/>
    <property type="project" value="TreeGrafter"/>
</dbReference>
<keyword evidence="5 10" id="KW-0547">Nucleotide-binding</keyword>
<evidence type="ECO:0000313" key="13">
    <source>
        <dbReference type="EMBL" id="KAH8040654.1"/>
    </source>
</evidence>
<keyword evidence="4" id="KW-0808">Transferase</keyword>
<dbReference type="SUPFAM" id="SSF56112">
    <property type="entry name" value="Protein kinase-like (PK-like)"/>
    <property type="match status" value="1"/>
</dbReference>
<dbReference type="PROSITE" id="PS50011">
    <property type="entry name" value="PROTEIN_KINASE_DOM"/>
    <property type="match status" value="1"/>
</dbReference>
<proteinExistence type="inferred from homology"/>
<dbReference type="EC" id="2.7.11.22" evidence="2"/>
<dbReference type="GO" id="GO:0007165">
    <property type="term" value="P:signal transduction"/>
    <property type="evidence" value="ECO:0007669"/>
    <property type="project" value="TreeGrafter"/>
</dbReference>
<organism evidence="13 14">
    <name type="scientific">Rhipicephalus microplus</name>
    <name type="common">Cattle tick</name>
    <name type="synonym">Boophilus microplus</name>
    <dbReference type="NCBI Taxonomy" id="6941"/>
    <lineage>
        <taxon>Eukaryota</taxon>
        <taxon>Metazoa</taxon>
        <taxon>Ecdysozoa</taxon>
        <taxon>Arthropoda</taxon>
        <taxon>Chelicerata</taxon>
        <taxon>Arachnida</taxon>
        <taxon>Acari</taxon>
        <taxon>Parasitiformes</taxon>
        <taxon>Ixodida</taxon>
        <taxon>Ixodoidea</taxon>
        <taxon>Ixodidae</taxon>
        <taxon>Rhipicephalinae</taxon>
        <taxon>Rhipicephalus</taxon>
        <taxon>Boophilus</taxon>
    </lineage>
</organism>
<dbReference type="Gene3D" id="3.30.200.20">
    <property type="entry name" value="Phosphorylase Kinase, domain 1"/>
    <property type="match status" value="1"/>
</dbReference>
<evidence type="ECO:0000256" key="4">
    <source>
        <dbReference type="ARBA" id="ARBA00022679"/>
    </source>
</evidence>
<dbReference type="FunFam" id="3.30.200.20:FF:000124">
    <property type="entry name" value="Cyclin-dependent kinase 4"/>
    <property type="match status" value="1"/>
</dbReference>
<evidence type="ECO:0000256" key="6">
    <source>
        <dbReference type="ARBA" id="ARBA00022777"/>
    </source>
</evidence>
<evidence type="ECO:0000256" key="8">
    <source>
        <dbReference type="ARBA" id="ARBA00047811"/>
    </source>
</evidence>
<dbReference type="GO" id="GO:0000082">
    <property type="term" value="P:G1/S transition of mitotic cell cycle"/>
    <property type="evidence" value="ECO:0007669"/>
    <property type="project" value="TreeGrafter"/>
</dbReference>
<dbReference type="EMBL" id="JABSTU010000001">
    <property type="protein sequence ID" value="KAH8040654.1"/>
    <property type="molecule type" value="Genomic_DNA"/>
</dbReference>
<evidence type="ECO:0000256" key="9">
    <source>
        <dbReference type="ARBA" id="ARBA00048367"/>
    </source>
</evidence>
<dbReference type="Pfam" id="PF00069">
    <property type="entry name" value="Pkinase"/>
    <property type="match status" value="1"/>
</dbReference>
<dbReference type="GO" id="GO:0005524">
    <property type="term" value="F:ATP binding"/>
    <property type="evidence" value="ECO:0007669"/>
    <property type="project" value="UniProtKB-UniRule"/>
</dbReference>
<dbReference type="SMART" id="SM00220">
    <property type="entry name" value="S_TKc"/>
    <property type="match status" value="1"/>
</dbReference>
<evidence type="ECO:0000256" key="7">
    <source>
        <dbReference type="ARBA" id="ARBA00022840"/>
    </source>
</evidence>
<dbReference type="PROSITE" id="PS00108">
    <property type="entry name" value="PROTEIN_KINASE_ST"/>
    <property type="match status" value="1"/>
</dbReference>
<dbReference type="GO" id="GO:0010389">
    <property type="term" value="P:regulation of G2/M transition of mitotic cell cycle"/>
    <property type="evidence" value="ECO:0007669"/>
    <property type="project" value="TreeGrafter"/>
</dbReference>
<evidence type="ECO:0000256" key="1">
    <source>
        <dbReference type="ARBA" id="ARBA00006485"/>
    </source>
</evidence>
<dbReference type="GO" id="GO:0030332">
    <property type="term" value="F:cyclin binding"/>
    <property type="evidence" value="ECO:0007669"/>
    <property type="project" value="TreeGrafter"/>
</dbReference>
<dbReference type="InterPro" id="IPR011009">
    <property type="entry name" value="Kinase-like_dom_sf"/>
</dbReference>
<dbReference type="GO" id="GO:0005634">
    <property type="term" value="C:nucleus"/>
    <property type="evidence" value="ECO:0007669"/>
    <property type="project" value="TreeGrafter"/>
</dbReference>
<comment type="catalytic activity">
    <reaction evidence="9">
        <text>L-seryl-[protein] + ATP = O-phospho-L-seryl-[protein] + ADP + H(+)</text>
        <dbReference type="Rhea" id="RHEA:17989"/>
        <dbReference type="Rhea" id="RHEA-COMP:9863"/>
        <dbReference type="Rhea" id="RHEA-COMP:11604"/>
        <dbReference type="ChEBI" id="CHEBI:15378"/>
        <dbReference type="ChEBI" id="CHEBI:29999"/>
        <dbReference type="ChEBI" id="CHEBI:30616"/>
        <dbReference type="ChEBI" id="CHEBI:83421"/>
        <dbReference type="ChEBI" id="CHEBI:456216"/>
        <dbReference type="EC" id="2.7.11.22"/>
    </reaction>
</comment>
<dbReference type="Proteomes" id="UP000821866">
    <property type="component" value="Chromosome 1"/>
</dbReference>
<protein>
    <recommendedName>
        <fullName evidence="2">cyclin-dependent kinase</fullName>
        <ecNumber evidence="2">2.7.11.22</ecNumber>
    </recommendedName>
</protein>
<comment type="caution">
    <text evidence="13">The sequence shown here is derived from an EMBL/GenBank/DDBJ whole genome shotgun (WGS) entry which is preliminary data.</text>
</comment>
<evidence type="ECO:0000256" key="3">
    <source>
        <dbReference type="ARBA" id="ARBA00022527"/>
    </source>
</evidence>
<feature type="binding site" evidence="10">
    <location>
        <position position="54"/>
    </location>
    <ligand>
        <name>ATP</name>
        <dbReference type="ChEBI" id="CHEBI:30616"/>
    </ligand>
</feature>
<reference evidence="13" key="2">
    <citation type="submission" date="2021-09" db="EMBL/GenBank/DDBJ databases">
        <authorList>
            <person name="Jia N."/>
            <person name="Wang J."/>
            <person name="Shi W."/>
            <person name="Du L."/>
            <person name="Sun Y."/>
            <person name="Zhan W."/>
            <person name="Jiang J."/>
            <person name="Wang Q."/>
            <person name="Zhang B."/>
            <person name="Ji P."/>
            <person name="Sakyi L.B."/>
            <person name="Cui X."/>
            <person name="Yuan T."/>
            <person name="Jiang B."/>
            <person name="Yang W."/>
            <person name="Lam T.T.-Y."/>
            <person name="Chang Q."/>
            <person name="Ding S."/>
            <person name="Wang X."/>
            <person name="Zhu J."/>
            <person name="Ruan X."/>
            <person name="Zhao L."/>
            <person name="Wei J."/>
            <person name="Que T."/>
            <person name="Du C."/>
            <person name="Cheng J."/>
            <person name="Dai P."/>
            <person name="Han X."/>
            <person name="Huang E."/>
            <person name="Gao Y."/>
            <person name="Liu J."/>
            <person name="Shao H."/>
            <person name="Ye R."/>
            <person name="Li L."/>
            <person name="Wei W."/>
            <person name="Wang X."/>
            <person name="Wang C."/>
            <person name="Huo Q."/>
            <person name="Li W."/>
            <person name="Guo W."/>
            <person name="Chen H."/>
            <person name="Chen S."/>
            <person name="Zhou L."/>
            <person name="Zhou L."/>
            <person name="Ni X."/>
            <person name="Tian J."/>
            <person name="Zhou Y."/>
            <person name="Sheng Y."/>
            <person name="Liu T."/>
            <person name="Pan Y."/>
            <person name="Xia L."/>
            <person name="Li J."/>
            <person name="Zhao F."/>
            <person name="Cao W."/>
        </authorList>
    </citation>
    <scope>NUCLEOTIDE SEQUENCE</scope>
    <source>
        <strain evidence="13">Rmic-2018</strain>
        <tissue evidence="13">Larvae</tissue>
    </source>
</reference>
<dbReference type="GO" id="GO:0005737">
    <property type="term" value="C:cytoplasm"/>
    <property type="evidence" value="ECO:0007669"/>
    <property type="project" value="TreeGrafter"/>
</dbReference>
<evidence type="ECO:0000256" key="5">
    <source>
        <dbReference type="ARBA" id="ARBA00022741"/>
    </source>
</evidence>
<reference evidence="13" key="1">
    <citation type="journal article" date="2020" name="Cell">
        <title>Large-Scale Comparative Analyses of Tick Genomes Elucidate Their Genetic Diversity and Vector Capacities.</title>
        <authorList>
            <consortium name="Tick Genome and Microbiome Consortium (TIGMIC)"/>
            <person name="Jia N."/>
            <person name="Wang J."/>
            <person name="Shi W."/>
            <person name="Du L."/>
            <person name="Sun Y."/>
            <person name="Zhan W."/>
            <person name="Jiang J.F."/>
            <person name="Wang Q."/>
            <person name="Zhang B."/>
            <person name="Ji P."/>
            <person name="Bell-Sakyi L."/>
            <person name="Cui X.M."/>
            <person name="Yuan T.T."/>
            <person name="Jiang B.G."/>
            <person name="Yang W.F."/>
            <person name="Lam T.T."/>
            <person name="Chang Q.C."/>
            <person name="Ding S.J."/>
            <person name="Wang X.J."/>
            <person name="Zhu J.G."/>
            <person name="Ruan X.D."/>
            <person name="Zhao L."/>
            <person name="Wei J.T."/>
            <person name="Ye R.Z."/>
            <person name="Que T.C."/>
            <person name="Du C.H."/>
            <person name="Zhou Y.H."/>
            <person name="Cheng J.X."/>
            <person name="Dai P.F."/>
            <person name="Guo W.B."/>
            <person name="Han X.H."/>
            <person name="Huang E.J."/>
            <person name="Li L.F."/>
            <person name="Wei W."/>
            <person name="Gao Y.C."/>
            <person name="Liu J.Z."/>
            <person name="Shao H.Z."/>
            <person name="Wang X."/>
            <person name="Wang C.C."/>
            <person name="Yang T.C."/>
            <person name="Huo Q.B."/>
            <person name="Li W."/>
            <person name="Chen H.Y."/>
            <person name="Chen S.E."/>
            <person name="Zhou L.G."/>
            <person name="Ni X.B."/>
            <person name="Tian J.H."/>
            <person name="Sheng Y."/>
            <person name="Liu T."/>
            <person name="Pan Y.S."/>
            <person name="Xia L.Y."/>
            <person name="Li J."/>
            <person name="Zhao F."/>
            <person name="Cao W.C."/>
        </authorList>
    </citation>
    <scope>NUCLEOTIDE SEQUENCE</scope>
    <source>
        <strain evidence="13">Rmic-2018</strain>
    </source>
</reference>
<name>A0A9J6F1G9_RHIMP</name>